<protein>
    <recommendedName>
        <fullName evidence="3">Factor VIII intron 22 protein</fullName>
    </recommendedName>
</protein>
<gene>
    <name evidence="1" type="ORF">PHYEVI_LOCUS10541</name>
</gene>
<sequence>MDSDSVNLDLLDQYMAISNKLKKRFLKRPNLAEACESFIELAKHCESLDLPVYAGLCWRAAASCEDSSSNNIGETSCLVQSARQLLKAEETDARVNCKSVYGEYLQAGLSCCAYAASKNKFGDGCSMQICLDLEIIDFLRRINKVEYVESYLEDAVELCKDRCDSRIYCLELFASLFIKSGDFLAALETYYEITKIIENSTLNGARCEILLKCEVNSVLLLLILRPNPQKLPARLAKILEKYTWGDVNDVSLQICKMTENVFNLLNSLVMTCQSLDTSSLVELETELWSILSKEQKELLRILLKTYELVPGVDEN</sequence>
<proteinExistence type="predicted"/>
<dbReference type="InterPro" id="IPR039494">
    <property type="entry name" value="F8A"/>
</dbReference>
<accession>A0A9N9XR70</accession>
<dbReference type="GO" id="GO:0005769">
    <property type="term" value="C:early endosome"/>
    <property type="evidence" value="ECO:0007669"/>
    <property type="project" value="TreeGrafter"/>
</dbReference>
<dbReference type="Proteomes" id="UP001153712">
    <property type="component" value="Chromosome 7"/>
</dbReference>
<dbReference type="EMBL" id="OU900100">
    <property type="protein sequence ID" value="CAG9864284.1"/>
    <property type="molecule type" value="Genomic_DNA"/>
</dbReference>
<evidence type="ECO:0008006" key="3">
    <source>
        <dbReference type="Google" id="ProtNLM"/>
    </source>
</evidence>
<dbReference type="OrthoDB" id="10249246at2759"/>
<dbReference type="GO" id="GO:0099518">
    <property type="term" value="P:vesicle cytoskeletal trafficking"/>
    <property type="evidence" value="ECO:0007669"/>
    <property type="project" value="TreeGrafter"/>
</dbReference>
<keyword evidence="2" id="KW-1185">Reference proteome</keyword>
<name>A0A9N9XR70_PHYSR</name>
<evidence type="ECO:0000313" key="2">
    <source>
        <dbReference type="Proteomes" id="UP001153712"/>
    </source>
</evidence>
<dbReference type="AlphaFoldDB" id="A0A9N9XR70"/>
<dbReference type="PANTHER" id="PTHR16797">
    <property type="entry name" value="FACTOR VIII-ASSOCIATED GENE 1"/>
    <property type="match status" value="1"/>
</dbReference>
<reference evidence="1" key="1">
    <citation type="submission" date="2022-01" db="EMBL/GenBank/DDBJ databases">
        <authorList>
            <person name="King R."/>
        </authorList>
    </citation>
    <scope>NUCLEOTIDE SEQUENCE</scope>
</reference>
<dbReference type="PANTHER" id="PTHR16797:SF4">
    <property type="entry name" value="40-KDA HUNTINGTIN-ASSOCIATED PROTEIN"/>
    <property type="match status" value="1"/>
</dbReference>
<evidence type="ECO:0000313" key="1">
    <source>
        <dbReference type="EMBL" id="CAG9864284.1"/>
    </source>
</evidence>
<organism evidence="1 2">
    <name type="scientific">Phyllotreta striolata</name>
    <name type="common">Striped flea beetle</name>
    <name type="synonym">Crioceris striolata</name>
    <dbReference type="NCBI Taxonomy" id="444603"/>
    <lineage>
        <taxon>Eukaryota</taxon>
        <taxon>Metazoa</taxon>
        <taxon>Ecdysozoa</taxon>
        <taxon>Arthropoda</taxon>
        <taxon>Hexapoda</taxon>
        <taxon>Insecta</taxon>
        <taxon>Pterygota</taxon>
        <taxon>Neoptera</taxon>
        <taxon>Endopterygota</taxon>
        <taxon>Coleoptera</taxon>
        <taxon>Polyphaga</taxon>
        <taxon>Cucujiformia</taxon>
        <taxon>Chrysomeloidea</taxon>
        <taxon>Chrysomelidae</taxon>
        <taxon>Galerucinae</taxon>
        <taxon>Alticini</taxon>
        <taxon>Phyllotreta</taxon>
    </lineage>
</organism>